<organism evidence="2 3">
    <name type="scientific">Microcella alkalica</name>
    <dbReference type="NCBI Taxonomy" id="355930"/>
    <lineage>
        <taxon>Bacteria</taxon>
        <taxon>Bacillati</taxon>
        <taxon>Actinomycetota</taxon>
        <taxon>Actinomycetes</taxon>
        <taxon>Micrococcales</taxon>
        <taxon>Microbacteriaceae</taxon>
        <taxon>Microcella</taxon>
    </lineage>
</organism>
<dbReference type="AlphaFoldDB" id="A0A839E820"/>
<dbReference type="Proteomes" id="UP000585905">
    <property type="component" value="Unassembled WGS sequence"/>
</dbReference>
<sequence>MRSRPGAAVSNHRASSVIGFDAAAALAGAGLIVWRADQPRGGAPFDAVMVPVIVSAVCGVILAVVWIDARRRGAPERARVARYRAEEASWRADLDVEAAELAERSRGAVLAAIAALDDARRSAVEGDLAEAAGILRRRGDVPHSFASAIADAPFGALRYDARV</sequence>
<evidence type="ECO:0000256" key="1">
    <source>
        <dbReference type="SAM" id="Phobius"/>
    </source>
</evidence>
<comment type="caution">
    <text evidence="2">The sequence shown here is derived from an EMBL/GenBank/DDBJ whole genome shotgun (WGS) entry which is preliminary data.</text>
</comment>
<dbReference type="EMBL" id="JACGWX010000007">
    <property type="protein sequence ID" value="MBA8848779.1"/>
    <property type="molecule type" value="Genomic_DNA"/>
</dbReference>
<feature type="transmembrane region" description="Helical" evidence="1">
    <location>
        <begin position="12"/>
        <end position="36"/>
    </location>
</feature>
<evidence type="ECO:0000313" key="2">
    <source>
        <dbReference type="EMBL" id="MBA8848779.1"/>
    </source>
</evidence>
<keyword evidence="1" id="KW-1133">Transmembrane helix</keyword>
<evidence type="ECO:0000313" key="3">
    <source>
        <dbReference type="Proteomes" id="UP000585905"/>
    </source>
</evidence>
<reference evidence="2 3" key="1">
    <citation type="submission" date="2020-07" db="EMBL/GenBank/DDBJ databases">
        <title>Sequencing the genomes of 1000 actinobacteria strains.</title>
        <authorList>
            <person name="Klenk H.-P."/>
        </authorList>
    </citation>
    <scope>NUCLEOTIDE SEQUENCE [LARGE SCALE GENOMIC DNA]</scope>
    <source>
        <strain evidence="2 3">DSM 19663</strain>
    </source>
</reference>
<name>A0A839E820_9MICO</name>
<keyword evidence="1" id="KW-0812">Transmembrane</keyword>
<feature type="transmembrane region" description="Helical" evidence="1">
    <location>
        <begin position="48"/>
        <end position="69"/>
    </location>
</feature>
<gene>
    <name evidence="2" type="ORF">FHX53_002393</name>
</gene>
<protein>
    <submittedName>
        <fullName evidence="2">Uncharacterized protein</fullName>
    </submittedName>
</protein>
<dbReference type="RefSeq" id="WP_246335698.1">
    <property type="nucleotide sequence ID" value="NZ_BAAAOV010000001.1"/>
</dbReference>
<keyword evidence="3" id="KW-1185">Reference proteome</keyword>
<proteinExistence type="predicted"/>
<keyword evidence="1" id="KW-0472">Membrane</keyword>
<accession>A0A839E820</accession>